<dbReference type="Proteomes" id="UP001275084">
    <property type="component" value="Unassembled WGS sequence"/>
</dbReference>
<comment type="caution">
    <text evidence="2">The sequence shown here is derived from an EMBL/GenBank/DDBJ whole genome shotgun (WGS) entry which is preliminary data.</text>
</comment>
<feature type="region of interest" description="Disordered" evidence="1">
    <location>
        <begin position="92"/>
        <end position="112"/>
    </location>
</feature>
<evidence type="ECO:0000313" key="2">
    <source>
        <dbReference type="EMBL" id="KAK3346147.1"/>
    </source>
</evidence>
<reference evidence="2" key="2">
    <citation type="submission" date="2023-06" db="EMBL/GenBank/DDBJ databases">
        <authorList>
            <consortium name="Lawrence Berkeley National Laboratory"/>
            <person name="Haridas S."/>
            <person name="Hensen N."/>
            <person name="Bonometti L."/>
            <person name="Westerberg I."/>
            <person name="Brannstrom I.O."/>
            <person name="Guillou S."/>
            <person name="Cros-Aarteil S."/>
            <person name="Calhoun S."/>
            <person name="Kuo A."/>
            <person name="Mondo S."/>
            <person name="Pangilinan J."/>
            <person name="Riley R."/>
            <person name="Labutti K."/>
            <person name="Andreopoulos B."/>
            <person name="Lipzen A."/>
            <person name="Chen C."/>
            <person name="Yanf M."/>
            <person name="Daum C."/>
            <person name="Ng V."/>
            <person name="Clum A."/>
            <person name="Steindorff A."/>
            <person name="Ohm R."/>
            <person name="Martin F."/>
            <person name="Silar P."/>
            <person name="Natvig D."/>
            <person name="Lalanne C."/>
            <person name="Gautier V."/>
            <person name="Ament-Velasquez S.L."/>
            <person name="Kruys A."/>
            <person name="Hutchinson M.I."/>
            <person name="Powell A.J."/>
            <person name="Barry K."/>
            <person name="Miller A.N."/>
            <person name="Grigoriev I.V."/>
            <person name="Debuchy R."/>
            <person name="Gladieux P."/>
            <person name="Thoren M.H."/>
            <person name="Johannesson H."/>
        </authorList>
    </citation>
    <scope>NUCLEOTIDE SEQUENCE</scope>
    <source>
        <strain evidence="2">CBS 955.72</strain>
    </source>
</reference>
<dbReference type="EMBL" id="JAUIQD010000006">
    <property type="protein sequence ID" value="KAK3346147.1"/>
    <property type="molecule type" value="Genomic_DNA"/>
</dbReference>
<gene>
    <name evidence="2" type="ORF">B0T25DRAFT_551256</name>
</gene>
<proteinExistence type="predicted"/>
<evidence type="ECO:0000256" key="1">
    <source>
        <dbReference type="SAM" id="MobiDB-lite"/>
    </source>
</evidence>
<sequence length="112" mass="13218">MSQAAQERRRNEKATLEEYLQHCYTLIYTRLMLAYRSKSTIGMTKVDGKYYPKWLCPRNHFWNDERRRVILIDFDRADPLPMLKHKQFSSCRDLGGRGSRGSRGCVMGGNRK</sequence>
<reference evidence="2" key="1">
    <citation type="journal article" date="2023" name="Mol. Phylogenet. Evol.">
        <title>Genome-scale phylogeny and comparative genomics of the fungal order Sordariales.</title>
        <authorList>
            <person name="Hensen N."/>
            <person name="Bonometti L."/>
            <person name="Westerberg I."/>
            <person name="Brannstrom I.O."/>
            <person name="Guillou S."/>
            <person name="Cros-Aarteil S."/>
            <person name="Calhoun S."/>
            <person name="Haridas S."/>
            <person name="Kuo A."/>
            <person name="Mondo S."/>
            <person name="Pangilinan J."/>
            <person name="Riley R."/>
            <person name="LaButti K."/>
            <person name="Andreopoulos B."/>
            <person name="Lipzen A."/>
            <person name="Chen C."/>
            <person name="Yan M."/>
            <person name="Daum C."/>
            <person name="Ng V."/>
            <person name="Clum A."/>
            <person name="Steindorff A."/>
            <person name="Ohm R.A."/>
            <person name="Martin F."/>
            <person name="Silar P."/>
            <person name="Natvig D.O."/>
            <person name="Lalanne C."/>
            <person name="Gautier V."/>
            <person name="Ament-Velasquez S.L."/>
            <person name="Kruys A."/>
            <person name="Hutchinson M.I."/>
            <person name="Powell A.J."/>
            <person name="Barry K."/>
            <person name="Miller A.N."/>
            <person name="Grigoriev I.V."/>
            <person name="Debuchy R."/>
            <person name="Gladieux P."/>
            <person name="Hiltunen Thoren M."/>
            <person name="Johannesson H."/>
        </authorList>
    </citation>
    <scope>NUCLEOTIDE SEQUENCE</scope>
    <source>
        <strain evidence="2">CBS 955.72</strain>
    </source>
</reference>
<accession>A0AAJ0HAR2</accession>
<feature type="compositionally biased region" description="Low complexity" evidence="1">
    <location>
        <begin position="102"/>
        <end position="112"/>
    </location>
</feature>
<keyword evidence="3" id="KW-1185">Reference proteome</keyword>
<name>A0AAJ0HAR2_9PEZI</name>
<evidence type="ECO:0000313" key="3">
    <source>
        <dbReference type="Proteomes" id="UP001275084"/>
    </source>
</evidence>
<organism evidence="2 3">
    <name type="scientific">Lasiosphaeria hispida</name>
    <dbReference type="NCBI Taxonomy" id="260671"/>
    <lineage>
        <taxon>Eukaryota</taxon>
        <taxon>Fungi</taxon>
        <taxon>Dikarya</taxon>
        <taxon>Ascomycota</taxon>
        <taxon>Pezizomycotina</taxon>
        <taxon>Sordariomycetes</taxon>
        <taxon>Sordariomycetidae</taxon>
        <taxon>Sordariales</taxon>
        <taxon>Lasiosphaeriaceae</taxon>
        <taxon>Lasiosphaeria</taxon>
    </lineage>
</organism>
<dbReference type="AlphaFoldDB" id="A0AAJ0HAR2"/>
<protein>
    <submittedName>
        <fullName evidence="2">Uncharacterized protein</fullName>
    </submittedName>
</protein>